<proteinExistence type="predicted"/>
<keyword evidence="2" id="KW-1185">Reference proteome</keyword>
<protein>
    <recommendedName>
        <fullName evidence="3">DUF559 domain-containing protein</fullName>
    </recommendedName>
</protein>
<evidence type="ECO:0000313" key="2">
    <source>
        <dbReference type="Proteomes" id="UP001652264"/>
    </source>
</evidence>
<sequence>MQRRSEPPRFDTEAFRVRDAVATGSSRTRLTRRDLTAPIHGVRAPVDLDLRLVEAIAVVMRRDQFVSHLDAARLWGGPVPARFDGGPVHVTSIGDSPIMRRPQVTPHRTRLVDVPVDTVRGIRVSTPARAWFECASLLTEEELVVLGDHFVGPAGLATPDDLAASIVAGSRSARRARAALARVRPGVESPMESRMRLAVVDAGFAEPEINVDVTDDDGGFLGRVDLSWPALRIGLEYDGDHHRDRSTFRHDQRRSNGFVVNGWILIHATASDAARPAVLFERLRQAFVQRRLARMAPSGQSS</sequence>
<dbReference type="EMBL" id="JANVAD010000003">
    <property type="protein sequence ID" value="MCS6522214.1"/>
    <property type="molecule type" value="Genomic_DNA"/>
</dbReference>
<evidence type="ECO:0000313" key="1">
    <source>
        <dbReference type="EMBL" id="MCS6522214.1"/>
    </source>
</evidence>
<organism evidence="1 2">
    <name type="scientific">Curtobacterium citreum</name>
    <dbReference type="NCBI Taxonomy" id="2036"/>
    <lineage>
        <taxon>Bacteria</taxon>
        <taxon>Bacillati</taxon>
        <taxon>Actinomycetota</taxon>
        <taxon>Actinomycetes</taxon>
        <taxon>Micrococcales</taxon>
        <taxon>Microbacteriaceae</taxon>
        <taxon>Curtobacterium</taxon>
    </lineage>
</organism>
<comment type="caution">
    <text evidence="1">The sequence shown here is derived from an EMBL/GenBank/DDBJ whole genome shotgun (WGS) entry which is preliminary data.</text>
</comment>
<name>A0ABT2HG34_9MICO</name>
<evidence type="ECO:0008006" key="3">
    <source>
        <dbReference type="Google" id="ProtNLM"/>
    </source>
</evidence>
<dbReference type="Proteomes" id="UP001652264">
    <property type="component" value="Unassembled WGS sequence"/>
</dbReference>
<dbReference type="RefSeq" id="WP_141862978.1">
    <property type="nucleotide sequence ID" value="NZ_BMNV01000006.1"/>
</dbReference>
<accession>A0ABT2HG34</accession>
<reference evidence="1 2" key="1">
    <citation type="submission" date="2022-08" db="EMBL/GenBank/DDBJ databases">
        <title>Taxonomy of Curtobacterium flaccumfaciens.</title>
        <authorList>
            <person name="Osdaghi E."/>
            <person name="Taghavi S.M."/>
            <person name="Hamidizade M."/>
            <person name="Abachi H."/>
            <person name="Fazliarab A."/>
            <person name="Baeyen S."/>
            <person name="Portier P."/>
            <person name="Van Vaerenbergh J."/>
            <person name="Jacques M.-A."/>
        </authorList>
    </citation>
    <scope>NUCLEOTIDE SEQUENCE [LARGE SCALE GENOMIC DNA]</scope>
    <source>
        <strain evidence="1 2">LMG8786T</strain>
    </source>
</reference>
<dbReference type="GeneID" id="95325393"/>
<gene>
    <name evidence="1" type="ORF">NYQ28_06505</name>
</gene>